<protein>
    <submittedName>
        <fullName evidence="1">DUF6517 family protein</fullName>
    </submittedName>
</protein>
<name>A0ABU2FZE7_9EURY</name>
<accession>A0ABU2FZE7</accession>
<gene>
    <name evidence="1" type="ORF">NDI79_04400</name>
</gene>
<dbReference type="InterPro" id="IPR045396">
    <property type="entry name" value="DUF6517"/>
</dbReference>
<dbReference type="Pfam" id="PF20127">
    <property type="entry name" value="DUF6517"/>
    <property type="match status" value="1"/>
</dbReference>
<evidence type="ECO:0000313" key="2">
    <source>
        <dbReference type="Proteomes" id="UP001254813"/>
    </source>
</evidence>
<dbReference type="Proteomes" id="UP001254813">
    <property type="component" value="Unassembled WGS sequence"/>
</dbReference>
<organism evidence="1 2">
    <name type="scientific">Halogeometricum luteum</name>
    <dbReference type="NCBI Taxonomy" id="2950537"/>
    <lineage>
        <taxon>Archaea</taxon>
        <taxon>Methanobacteriati</taxon>
        <taxon>Methanobacteriota</taxon>
        <taxon>Stenosarchaea group</taxon>
        <taxon>Halobacteria</taxon>
        <taxon>Halobacteriales</taxon>
        <taxon>Haloferacaceae</taxon>
        <taxon>Halogeometricum</taxon>
    </lineage>
</organism>
<dbReference type="RefSeq" id="WP_310927226.1">
    <property type="nucleotide sequence ID" value="NZ_JAMQOQ010000001.1"/>
</dbReference>
<dbReference type="EMBL" id="JAMQOQ010000001">
    <property type="protein sequence ID" value="MDS0293413.1"/>
    <property type="molecule type" value="Genomic_DNA"/>
</dbReference>
<evidence type="ECO:0000313" key="1">
    <source>
        <dbReference type="EMBL" id="MDS0293413.1"/>
    </source>
</evidence>
<reference evidence="1 2" key="1">
    <citation type="submission" date="2022-06" db="EMBL/GenBank/DDBJ databases">
        <title>Halogeometricum sp. a new haloarchaeum isolate from saline soil.</title>
        <authorList>
            <person name="Strakova D."/>
            <person name="Galisteo C."/>
            <person name="Sanchez-Porro C."/>
            <person name="Ventosa A."/>
        </authorList>
    </citation>
    <scope>NUCLEOTIDE SEQUENCE [LARGE SCALE GENOMIC DNA]</scope>
    <source>
        <strain evidence="2">S3BR25-2</strain>
    </source>
</reference>
<keyword evidence="2" id="KW-1185">Reference proteome</keyword>
<proteinExistence type="predicted"/>
<sequence>MSRRTVPLLAVVLVVALAGCLGTLASADAGAASVPTAAYEREGYVAGNETSVPLRFPLGVAGVGGEVAVTSHVAGYSRTAEENETAALLLLTTPNARVGGVSVNPLRGATDPTLVRTGLEFVGRARTAGNVENVTDLRELGSEEVELLGEATALTTYAGVVDTEAGSADVRVHVAVVEYEEDVVLALSVHPASMDERAAVGRMLAAAEHRATR</sequence>
<dbReference type="PROSITE" id="PS51257">
    <property type="entry name" value="PROKAR_LIPOPROTEIN"/>
    <property type="match status" value="1"/>
</dbReference>
<comment type="caution">
    <text evidence="1">The sequence shown here is derived from an EMBL/GenBank/DDBJ whole genome shotgun (WGS) entry which is preliminary data.</text>
</comment>